<feature type="domain" description="Dipeptidylpeptidase IV N-terminal" evidence="1">
    <location>
        <begin position="140"/>
        <end position="210"/>
    </location>
</feature>
<feature type="domain" description="Dipeptidylpeptidase IV N-terminal" evidence="1">
    <location>
        <begin position="213"/>
        <end position="292"/>
    </location>
</feature>
<dbReference type="Pfam" id="PF00930">
    <property type="entry name" value="DPPIV_N"/>
    <property type="match status" value="2"/>
</dbReference>
<proteinExistence type="predicted"/>
<dbReference type="AlphaFoldDB" id="A0A804JGJ5"/>
<dbReference type="Gene3D" id="2.140.10.30">
    <property type="entry name" value="Dipeptidylpeptidase IV, N-terminal domain"/>
    <property type="match status" value="2"/>
</dbReference>
<dbReference type="InParanoid" id="A0A804JGJ5"/>
<dbReference type="InterPro" id="IPR050278">
    <property type="entry name" value="Serine_Prot_S9B/DPPIV"/>
</dbReference>
<dbReference type="Gramene" id="Ma06_t15440.1">
    <property type="protein sequence ID" value="Ma06_p15440.1"/>
    <property type="gene ID" value="Ma06_g15440"/>
</dbReference>
<evidence type="ECO:0000313" key="3">
    <source>
        <dbReference type="EnsemblPlants" id="Ma06_p15440.1"/>
    </source>
</evidence>
<dbReference type="SUPFAM" id="SSF82171">
    <property type="entry name" value="DPP6 N-terminal domain-like"/>
    <property type="match status" value="1"/>
</dbReference>
<name>A0A804JGJ5_MUSAM</name>
<dbReference type="EMBL" id="HG996471">
    <property type="protein sequence ID" value="CAG1846344.1"/>
    <property type="molecule type" value="Genomic_DNA"/>
</dbReference>
<dbReference type="Proteomes" id="UP000012960">
    <property type="component" value="Unplaced"/>
</dbReference>
<keyword evidence="4" id="KW-1185">Reference proteome</keyword>
<dbReference type="GO" id="GO:0006508">
    <property type="term" value="P:proteolysis"/>
    <property type="evidence" value="ECO:0000318"/>
    <property type="project" value="GO_Central"/>
</dbReference>
<reference evidence="2" key="1">
    <citation type="submission" date="2021-03" db="EMBL/GenBank/DDBJ databases">
        <authorList>
            <consortium name="Genoscope - CEA"/>
            <person name="William W."/>
        </authorList>
    </citation>
    <scope>NUCLEOTIDE SEQUENCE</scope>
    <source>
        <strain evidence="2">Doubled-haploid Pahang</strain>
    </source>
</reference>
<accession>A0A804JGJ5</accession>
<evidence type="ECO:0000313" key="4">
    <source>
        <dbReference type="Proteomes" id="UP000012960"/>
    </source>
</evidence>
<protein>
    <submittedName>
        <fullName evidence="2">(wild Malaysian banana) hypothetical protein</fullName>
    </submittedName>
</protein>
<dbReference type="InterPro" id="IPR002469">
    <property type="entry name" value="Peptidase_S9B_N"/>
</dbReference>
<sequence>MPLADADDDFFLFPVEEIVQYPLPGYVAPSSISFSLDGRLSSYYFSPDGTLHRKVFAFDVASRWEELVFSPPDGGGLDESNLSEEEKLRRERALGVTRYEWRARSPSCSCFPPGKPLIMVPLPAGVLRGSEPELKLPSCPGSPISDPHLSPDGSMLAYVKDDELHVLSLSQGKPKQLTFGARTSGKTHGLAAYIVQEEMDRKTGFWWSPDLGPLTQGNWMVEQIYGVNENAGLLHLTVTVDGPLESNLYCTKLFPDWNLTLQPPKRLTYGRGRHARTFDHHMQTFVDVHDSLNSLPGVLLCSLHDGSIITPLYEQPLTIPRFGKLPKENPDSYEYGSTTHHVHKIRGKLLLVHGMIGENCALPAHSKTCQLAHCSWQGTSPLDNYVRFEPVFCRSFSSCTKCLWSRFGFQRKYKTSEQVNFPSGFVIPVEIGYSLE</sequence>
<dbReference type="PANTHER" id="PTHR11731">
    <property type="entry name" value="PROTEASE FAMILY S9B,C DIPEPTIDYL-PEPTIDASE IV-RELATED"/>
    <property type="match status" value="1"/>
</dbReference>
<organism evidence="3 4">
    <name type="scientific">Musa acuminata subsp. malaccensis</name>
    <name type="common">Wild banana</name>
    <name type="synonym">Musa malaccensis</name>
    <dbReference type="NCBI Taxonomy" id="214687"/>
    <lineage>
        <taxon>Eukaryota</taxon>
        <taxon>Viridiplantae</taxon>
        <taxon>Streptophyta</taxon>
        <taxon>Embryophyta</taxon>
        <taxon>Tracheophyta</taxon>
        <taxon>Spermatophyta</taxon>
        <taxon>Magnoliopsida</taxon>
        <taxon>Liliopsida</taxon>
        <taxon>Zingiberales</taxon>
        <taxon>Musaceae</taxon>
        <taxon>Musa</taxon>
    </lineage>
</organism>
<dbReference type="GO" id="GO:0008239">
    <property type="term" value="F:dipeptidyl-peptidase activity"/>
    <property type="evidence" value="ECO:0000318"/>
    <property type="project" value="GO_Central"/>
</dbReference>
<evidence type="ECO:0000313" key="2">
    <source>
        <dbReference type="EMBL" id="CAG1846344.1"/>
    </source>
</evidence>
<dbReference type="EnsemblPlants" id="Ma06_t15440.1">
    <property type="protein sequence ID" value="Ma06_p15440.1"/>
    <property type="gene ID" value="Ma06_g15440"/>
</dbReference>
<reference evidence="3" key="2">
    <citation type="submission" date="2021-05" db="UniProtKB">
        <authorList>
            <consortium name="EnsemblPlants"/>
        </authorList>
    </citation>
    <scope>IDENTIFICATION</scope>
    <source>
        <strain evidence="3">subsp. malaccensis</strain>
    </source>
</reference>
<dbReference type="OMA" id="EYGSTTH"/>
<dbReference type="PANTHER" id="PTHR11731:SF193">
    <property type="entry name" value="DIPEPTIDYL PEPTIDASE 9"/>
    <property type="match status" value="1"/>
</dbReference>
<evidence type="ECO:0000259" key="1">
    <source>
        <dbReference type="Pfam" id="PF00930"/>
    </source>
</evidence>
<gene>
    <name evidence="2" type="ORF">GSMUA_161390.1</name>
</gene>